<dbReference type="PANTHER" id="PTHR22950:SF349">
    <property type="entry name" value="AMINO ACID TRANSPORTER TRANSMEMBRANE DOMAIN-CONTAINING PROTEIN"/>
    <property type="match status" value="1"/>
</dbReference>
<comment type="subcellular location">
    <subcellularLocation>
        <location evidence="1">Membrane</location>
        <topology evidence="1">Multi-pass membrane protein</topology>
    </subcellularLocation>
</comment>
<evidence type="ECO:0000313" key="10">
    <source>
        <dbReference type="Proteomes" id="UP000017836"/>
    </source>
</evidence>
<gene>
    <name evidence="9" type="ORF">AMTR_s00022p00073190</name>
</gene>
<dbReference type="AlphaFoldDB" id="W1PUE0"/>
<dbReference type="OrthoDB" id="1684102at2759"/>
<dbReference type="PANTHER" id="PTHR22950">
    <property type="entry name" value="AMINO ACID TRANSPORTER"/>
    <property type="match status" value="1"/>
</dbReference>
<keyword evidence="4 7" id="KW-1133">Transmembrane helix</keyword>
<proteinExistence type="predicted"/>
<name>W1PUE0_AMBTC</name>
<organism evidence="9 10">
    <name type="scientific">Amborella trichopoda</name>
    <dbReference type="NCBI Taxonomy" id="13333"/>
    <lineage>
        <taxon>Eukaryota</taxon>
        <taxon>Viridiplantae</taxon>
        <taxon>Streptophyta</taxon>
        <taxon>Embryophyta</taxon>
        <taxon>Tracheophyta</taxon>
        <taxon>Spermatophyta</taxon>
        <taxon>Magnoliopsida</taxon>
        <taxon>Amborellales</taxon>
        <taxon>Amborellaceae</taxon>
        <taxon>Amborella</taxon>
    </lineage>
</organism>
<dbReference type="GO" id="GO:0015179">
    <property type="term" value="F:L-amino acid transmembrane transporter activity"/>
    <property type="evidence" value="ECO:0000318"/>
    <property type="project" value="GO_Central"/>
</dbReference>
<keyword evidence="5 7" id="KW-0472">Membrane</keyword>
<feature type="transmembrane region" description="Helical" evidence="7">
    <location>
        <begin position="54"/>
        <end position="75"/>
    </location>
</feature>
<feature type="transmembrane region" description="Helical" evidence="7">
    <location>
        <begin position="29"/>
        <end position="48"/>
    </location>
</feature>
<dbReference type="Pfam" id="PF01490">
    <property type="entry name" value="Aa_trans"/>
    <property type="match status" value="1"/>
</dbReference>
<dbReference type="GO" id="GO:0005789">
    <property type="term" value="C:endoplasmic reticulum membrane"/>
    <property type="evidence" value="ECO:0007669"/>
    <property type="project" value="EnsemblPlants"/>
</dbReference>
<dbReference type="EMBL" id="KI392687">
    <property type="protein sequence ID" value="ERN11454.1"/>
    <property type="molecule type" value="Genomic_DNA"/>
</dbReference>
<keyword evidence="10" id="KW-1185">Reference proteome</keyword>
<evidence type="ECO:0000259" key="8">
    <source>
        <dbReference type="Pfam" id="PF01490"/>
    </source>
</evidence>
<dbReference type="GO" id="GO:0015173">
    <property type="term" value="F:aromatic amino acid transmembrane transporter activity"/>
    <property type="evidence" value="ECO:0007669"/>
    <property type="project" value="EnsemblPlants"/>
</dbReference>
<evidence type="ECO:0000256" key="3">
    <source>
        <dbReference type="ARBA" id="ARBA00022970"/>
    </source>
</evidence>
<evidence type="ECO:0000256" key="4">
    <source>
        <dbReference type="ARBA" id="ARBA00022989"/>
    </source>
</evidence>
<keyword evidence="2 7" id="KW-0812">Transmembrane</keyword>
<feature type="transmembrane region" description="Helical" evidence="7">
    <location>
        <begin position="138"/>
        <end position="158"/>
    </location>
</feature>
<feature type="transmembrane region" description="Helical" evidence="7">
    <location>
        <begin position="165"/>
        <end position="185"/>
    </location>
</feature>
<evidence type="ECO:0000256" key="6">
    <source>
        <dbReference type="SAM" id="MobiDB-lite"/>
    </source>
</evidence>
<feature type="region of interest" description="Disordered" evidence="6">
    <location>
        <begin position="1"/>
        <end position="20"/>
    </location>
</feature>
<dbReference type="HOGENOM" id="CLU_009646_6_0_1"/>
<dbReference type="STRING" id="13333.W1PUE0"/>
<feature type="transmembrane region" description="Helical" evidence="7">
    <location>
        <begin position="106"/>
        <end position="126"/>
    </location>
</feature>
<evidence type="ECO:0000256" key="5">
    <source>
        <dbReference type="ARBA" id="ARBA00023136"/>
    </source>
</evidence>
<evidence type="ECO:0000256" key="1">
    <source>
        <dbReference type="ARBA" id="ARBA00004141"/>
    </source>
</evidence>
<feature type="transmembrane region" description="Helical" evidence="7">
    <location>
        <begin position="282"/>
        <end position="302"/>
    </location>
</feature>
<dbReference type="GO" id="GO:0005774">
    <property type="term" value="C:vacuolar membrane"/>
    <property type="evidence" value="ECO:0000318"/>
    <property type="project" value="GO_Central"/>
</dbReference>
<dbReference type="InterPro" id="IPR013057">
    <property type="entry name" value="AA_transpt_TM"/>
</dbReference>
<dbReference type="GO" id="GO:0003333">
    <property type="term" value="P:amino acid transmembrane transport"/>
    <property type="evidence" value="ECO:0000318"/>
    <property type="project" value="GO_Central"/>
</dbReference>
<keyword evidence="3" id="KW-0813">Transport</keyword>
<evidence type="ECO:0000313" key="9">
    <source>
        <dbReference type="EMBL" id="ERN11454.1"/>
    </source>
</evidence>
<protein>
    <recommendedName>
        <fullName evidence="8">Amino acid transporter transmembrane domain-containing protein</fullName>
    </recommendedName>
</protein>
<dbReference type="eggNOG" id="KOG1304">
    <property type="taxonomic scope" value="Eukaryota"/>
</dbReference>
<dbReference type="Proteomes" id="UP000017836">
    <property type="component" value="Unassembled WGS sequence"/>
</dbReference>
<feature type="transmembrane region" description="Helical" evidence="7">
    <location>
        <begin position="239"/>
        <end position="262"/>
    </location>
</feature>
<accession>W1PUE0</accession>
<feature type="domain" description="Amino acid transporter transmembrane" evidence="8">
    <location>
        <begin position="22"/>
        <end position="408"/>
    </location>
</feature>
<evidence type="ECO:0000256" key="7">
    <source>
        <dbReference type="SAM" id="Phobius"/>
    </source>
</evidence>
<dbReference type="KEGG" id="atr:18439650"/>
<dbReference type="Gramene" id="ERN11454">
    <property type="protein sequence ID" value="ERN11454"/>
    <property type="gene ID" value="AMTR_s00022p00073190"/>
</dbReference>
<feature type="transmembrane region" description="Helical" evidence="7">
    <location>
        <begin position="205"/>
        <end position="227"/>
    </location>
</feature>
<dbReference type="OMA" id="WIRNISK"/>
<reference evidence="10" key="1">
    <citation type="journal article" date="2013" name="Science">
        <title>The Amborella genome and the evolution of flowering plants.</title>
        <authorList>
            <consortium name="Amborella Genome Project"/>
        </authorList>
    </citation>
    <scope>NUCLEOTIDE SEQUENCE [LARGE SCALE GENOMIC DNA]</scope>
</reference>
<dbReference type="GO" id="GO:0015175">
    <property type="term" value="F:neutral L-amino acid transmembrane transporter activity"/>
    <property type="evidence" value="ECO:0007669"/>
    <property type="project" value="EnsemblPlants"/>
</dbReference>
<sequence>MATGEEAQGKAPLLEPSQGAGTSSSLQTLGNIVVSIVGTGILGLPFAFKVAGWLPGSLGVAIVGLSMHYTMNLLVRCRSRLEADGSMDVLTFGDLAEKALGMPGRYLTETLVLISQSGGSVAYLIFIGQNLSSLFKFYSLDFSLFIFLLVPIEIALSWIRSLSSLAPFSAFADLCNVLAMAIVVREDLQLFSGFSNAKAITTLKALPFAGGVAVFCFEGFSMTLALEASMVQRENFYRILSLAFSGITLVYIIFGFFGYLAYGDQTRDIITLNLTNSWSAMAVKIGLCVGLTFTFPIMMHPIHEILEKKMREVGWVKKVCNDVDRGERIGVYMLRSVMVLVLAIIASFVPGFGAFISLVGSTVCALLSYVLPSLFHMRLLGSDLSLRRKVLDGFILVLGLVFAGYGTLSALSTS</sequence>
<keyword evidence="3" id="KW-0029">Amino-acid transport</keyword>
<evidence type="ECO:0000256" key="2">
    <source>
        <dbReference type="ARBA" id="ARBA00022692"/>
    </source>
</evidence>
<feature type="transmembrane region" description="Helical" evidence="7">
    <location>
        <begin position="337"/>
        <end position="370"/>
    </location>
</feature>
<feature type="transmembrane region" description="Helical" evidence="7">
    <location>
        <begin position="390"/>
        <end position="411"/>
    </location>
</feature>